<accession>A0A9D2F0S1</accession>
<gene>
    <name evidence="1" type="ORF">IAA19_07490</name>
</gene>
<evidence type="ECO:0000313" key="1">
    <source>
        <dbReference type="EMBL" id="HIZ46841.1"/>
    </source>
</evidence>
<reference evidence="1" key="2">
    <citation type="submission" date="2021-04" db="EMBL/GenBank/DDBJ databases">
        <authorList>
            <person name="Gilroy R."/>
        </authorList>
    </citation>
    <scope>NUCLEOTIDE SEQUENCE</scope>
    <source>
        <strain evidence="1">ChiHjej12B11-14209</strain>
    </source>
</reference>
<sequence>MNEKNLGAFAREFRGMLEDQGVHALEGRFDWAQRFWDLGFEMDCGHSFEQRYGLPLGDTRALIRGLDRIDNVRVLGNAIFSQCRYITHWSLSSEDENVDWLITALEHLEELAAGIAE</sequence>
<organism evidence="1 2">
    <name type="scientific">Candidatus Olsenella pullistercoris</name>
    <dbReference type="NCBI Taxonomy" id="2838712"/>
    <lineage>
        <taxon>Bacteria</taxon>
        <taxon>Bacillati</taxon>
        <taxon>Actinomycetota</taxon>
        <taxon>Coriobacteriia</taxon>
        <taxon>Coriobacteriales</taxon>
        <taxon>Atopobiaceae</taxon>
        <taxon>Olsenella</taxon>
    </lineage>
</organism>
<dbReference type="AlphaFoldDB" id="A0A9D2F0S1"/>
<proteinExistence type="predicted"/>
<dbReference type="EMBL" id="DXBM01000062">
    <property type="protein sequence ID" value="HIZ46841.1"/>
    <property type="molecule type" value="Genomic_DNA"/>
</dbReference>
<dbReference type="Proteomes" id="UP000824062">
    <property type="component" value="Unassembled WGS sequence"/>
</dbReference>
<protein>
    <submittedName>
        <fullName evidence="1">Uncharacterized protein</fullName>
    </submittedName>
</protein>
<name>A0A9D2F0S1_9ACTN</name>
<comment type="caution">
    <text evidence="1">The sequence shown here is derived from an EMBL/GenBank/DDBJ whole genome shotgun (WGS) entry which is preliminary data.</text>
</comment>
<reference evidence="1" key="1">
    <citation type="journal article" date="2021" name="PeerJ">
        <title>Extensive microbial diversity within the chicken gut microbiome revealed by metagenomics and culture.</title>
        <authorList>
            <person name="Gilroy R."/>
            <person name="Ravi A."/>
            <person name="Getino M."/>
            <person name="Pursley I."/>
            <person name="Horton D.L."/>
            <person name="Alikhan N.F."/>
            <person name="Baker D."/>
            <person name="Gharbi K."/>
            <person name="Hall N."/>
            <person name="Watson M."/>
            <person name="Adriaenssens E.M."/>
            <person name="Foster-Nyarko E."/>
            <person name="Jarju S."/>
            <person name="Secka A."/>
            <person name="Antonio M."/>
            <person name="Oren A."/>
            <person name="Chaudhuri R.R."/>
            <person name="La Ragione R."/>
            <person name="Hildebrand F."/>
            <person name="Pallen M.J."/>
        </authorList>
    </citation>
    <scope>NUCLEOTIDE SEQUENCE</scope>
    <source>
        <strain evidence="1">ChiHjej12B11-14209</strain>
    </source>
</reference>
<evidence type="ECO:0000313" key="2">
    <source>
        <dbReference type="Proteomes" id="UP000824062"/>
    </source>
</evidence>